<dbReference type="AlphaFoldDB" id="A0A382SVU8"/>
<proteinExistence type="predicted"/>
<sequence>WQQWPDLDTITQLTRLVFLVIGGMALYSGMLFASGLRWKHIYR</sequence>
<reference evidence="2" key="1">
    <citation type="submission" date="2018-05" db="EMBL/GenBank/DDBJ databases">
        <authorList>
            <person name="Lanie J.A."/>
            <person name="Ng W.-L."/>
            <person name="Kazmierczak K.M."/>
            <person name="Andrzejewski T.M."/>
            <person name="Davidsen T.M."/>
            <person name="Wayne K.J."/>
            <person name="Tettelin H."/>
            <person name="Glass J.I."/>
            <person name="Rusch D."/>
            <person name="Podicherti R."/>
            <person name="Tsui H.-C.T."/>
            <person name="Winkler M.E."/>
        </authorList>
    </citation>
    <scope>NUCLEOTIDE SEQUENCE</scope>
</reference>
<name>A0A382SVU8_9ZZZZ</name>
<gene>
    <name evidence="2" type="ORF">METZ01_LOCUS366878</name>
</gene>
<dbReference type="EMBL" id="UINC01131991">
    <property type="protein sequence ID" value="SVD14024.1"/>
    <property type="molecule type" value="Genomic_DNA"/>
</dbReference>
<keyword evidence="1" id="KW-0812">Transmembrane</keyword>
<protein>
    <submittedName>
        <fullName evidence="2">Uncharacterized protein</fullName>
    </submittedName>
</protein>
<accession>A0A382SVU8</accession>
<keyword evidence="1" id="KW-0472">Membrane</keyword>
<feature type="transmembrane region" description="Helical" evidence="1">
    <location>
        <begin position="16"/>
        <end position="36"/>
    </location>
</feature>
<evidence type="ECO:0000256" key="1">
    <source>
        <dbReference type="SAM" id="Phobius"/>
    </source>
</evidence>
<organism evidence="2">
    <name type="scientific">marine metagenome</name>
    <dbReference type="NCBI Taxonomy" id="408172"/>
    <lineage>
        <taxon>unclassified sequences</taxon>
        <taxon>metagenomes</taxon>
        <taxon>ecological metagenomes</taxon>
    </lineage>
</organism>
<keyword evidence="1" id="KW-1133">Transmembrane helix</keyword>
<evidence type="ECO:0000313" key="2">
    <source>
        <dbReference type="EMBL" id="SVD14024.1"/>
    </source>
</evidence>
<feature type="non-terminal residue" evidence="2">
    <location>
        <position position="1"/>
    </location>
</feature>